<proteinExistence type="predicted"/>
<protein>
    <submittedName>
        <fullName evidence="1">(Mediterranean fruit fly) hypothetical protein</fullName>
    </submittedName>
</protein>
<keyword evidence="2" id="KW-1185">Reference proteome</keyword>
<organism evidence="1 2">
    <name type="scientific">Ceratitis capitata</name>
    <name type="common">Mediterranean fruit fly</name>
    <name type="synonym">Tephritis capitata</name>
    <dbReference type="NCBI Taxonomy" id="7213"/>
    <lineage>
        <taxon>Eukaryota</taxon>
        <taxon>Metazoa</taxon>
        <taxon>Ecdysozoa</taxon>
        <taxon>Arthropoda</taxon>
        <taxon>Hexapoda</taxon>
        <taxon>Insecta</taxon>
        <taxon>Pterygota</taxon>
        <taxon>Neoptera</taxon>
        <taxon>Endopterygota</taxon>
        <taxon>Diptera</taxon>
        <taxon>Brachycera</taxon>
        <taxon>Muscomorpha</taxon>
        <taxon>Tephritoidea</taxon>
        <taxon>Tephritidae</taxon>
        <taxon>Ceratitis</taxon>
        <taxon>Ceratitis</taxon>
    </lineage>
</organism>
<accession>A0A811U469</accession>
<gene>
    <name evidence="1" type="ORF">CCAP1982_LOCUS1103</name>
</gene>
<evidence type="ECO:0000313" key="1">
    <source>
        <dbReference type="EMBL" id="CAD6992233.1"/>
    </source>
</evidence>
<dbReference type="Proteomes" id="UP000606786">
    <property type="component" value="Unassembled WGS sequence"/>
</dbReference>
<comment type="caution">
    <text evidence="1">The sequence shown here is derived from an EMBL/GenBank/DDBJ whole genome shotgun (WGS) entry which is preliminary data.</text>
</comment>
<dbReference type="AlphaFoldDB" id="A0A811U469"/>
<evidence type="ECO:0000313" key="2">
    <source>
        <dbReference type="Proteomes" id="UP000606786"/>
    </source>
</evidence>
<reference evidence="1" key="1">
    <citation type="submission" date="2020-11" db="EMBL/GenBank/DDBJ databases">
        <authorList>
            <person name="Whitehead M."/>
        </authorList>
    </citation>
    <scope>NUCLEOTIDE SEQUENCE</scope>
    <source>
        <strain evidence="1">EGII</strain>
    </source>
</reference>
<dbReference type="EMBL" id="CAJHJT010000001">
    <property type="protein sequence ID" value="CAD6992233.1"/>
    <property type="molecule type" value="Genomic_DNA"/>
</dbReference>
<name>A0A811U469_CERCA</name>
<sequence>MVEWNLTAAMCSYEQLSCSKLLKNHHRIRRRVTQNINAGENRVRVLNFFAVLKAITFNESFQLSQEVYVEISPVGISRSQNRLSGTWTVTSLFGRRTQKTSCESLAASSNTTCLRRGSEDYETLLIGRVK</sequence>